<keyword evidence="2" id="KW-1185">Reference proteome</keyword>
<dbReference type="Gene3D" id="3.40.50.300">
    <property type="entry name" value="P-loop containing nucleotide triphosphate hydrolases"/>
    <property type="match status" value="1"/>
</dbReference>
<dbReference type="InterPro" id="IPR027417">
    <property type="entry name" value="P-loop_NTPase"/>
</dbReference>
<gene>
    <name evidence="1" type="ORF">F8C67_13345</name>
</gene>
<dbReference type="EMBL" id="WBVO01000014">
    <property type="protein sequence ID" value="KAB2805434.1"/>
    <property type="molecule type" value="Genomic_DNA"/>
</dbReference>
<proteinExistence type="predicted"/>
<evidence type="ECO:0000313" key="1">
    <source>
        <dbReference type="EMBL" id="KAB2805434.1"/>
    </source>
</evidence>
<accession>A0A6N6RD66</accession>
<evidence type="ECO:0000313" key="2">
    <source>
        <dbReference type="Proteomes" id="UP000468650"/>
    </source>
</evidence>
<reference evidence="1 2" key="1">
    <citation type="submission" date="2019-09" db="EMBL/GenBank/DDBJ databases">
        <title>Genomes of family Cryomorphaceae.</title>
        <authorList>
            <person name="Bowman J.P."/>
        </authorList>
    </citation>
    <scope>NUCLEOTIDE SEQUENCE [LARGE SCALE GENOMIC DNA]</scope>
    <source>
        <strain evidence="1 2">LMG 25704</strain>
    </source>
</reference>
<name>A0A6N6RD66_9FLAO</name>
<dbReference type="RefSeq" id="WP_151668367.1">
    <property type="nucleotide sequence ID" value="NZ_WBVO01000014.1"/>
</dbReference>
<dbReference type="OrthoDB" id="9792687at2"/>
<sequence>MGRASSFIDLEQGGVASKDTMSSIERNIKDKNCSRLYIAGEAPSSIDTVKQAAAQFDVVVIDSWQKLEIPNTRFDELRSEYPNTVFIVIFQQNGEGGTRGGVTADYDAPVAIKVHRVDSTFQYNYASLQKNRGNKTDLNWIISSSEVVNEEELATRLDLVQP</sequence>
<dbReference type="Proteomes" id="UP000468650">
    <property type="component" value="Unassembled WGS sequence"/>
</dbReference>
<organism evidence="1 2">
    <name type="scientific">Phaeocystidibacter luteus</name>
    <dbReference type="NCBI Taxonomy" id="911197"/>
    <lineage>
        <taxon>Bacteria</taxon>
        <taxon>Pseudomonadati</taxon>
        <taxon>Bacteroidota</taxon>
        <taxon>Flavobacteriia</taxon>
        <taxon>Flavobacteriales</taxon>
        <taxon>Phaeocystidibacteraceae</taxon>
        <taxon>Phaeocystidibacter</taxon>
    </lineage>
</organism>
<comment type="caution">
    <text evidence="1">The sequence shown here is derived from an EMBL/GenBank/DDBJ whole genome shotgun (WGS) entry which is preliminary data.</text>
</comment>
<dbReference type="AlphaFoldDB" id="A0A6N6RD66"/>
<protein>
    <submittedName>
        <fullName evidence="1">Uncharacterized protein</fullName>
    </submittedName>
</protein>